<name>A0A9D4AKG9_9ROSI</name>
<evidence type="ECO:0000313" key="3">
    <source>
        <dbReference type="Proteomes" id="UP000828251"/>
    </source>
</evidence>
<gene>
    <name evidence="2" type="ORF">J1N35_000096</name>
</gene>
<feature type="compositionally biased region" description="Basic and acidic residues" evidence="1">
    <location>
        <begin position="114"/>
        <end position="123"/>
    </location>
</feature>
<protein>
    <submittedName>
        <fullName evidence="2">Uncharacterized protein</fullName>
    </submittedName>
</protein>
<keyword evidence="3" id="KW-1185">Reference proteome</keyword>
<dbReference type="EMBL" id="JAIQCV010000001">
    <property type="protein sequence ID" value="KAH1128718.1"/>
    <property type="molecule type" value="Genomic_DNA"/>
</dbReference>
<comment type="caution">
    <text evidence="2">The sequence shown here is derived from an EMBL/GenBank/DDBJ whole genome shotgun (WGS) entry which is preliminary data.</text>
</comment>
<sequence>MTENMGGTEVNTLIQEVIYDIPNFDDEDHYTVVNHIKLNDKVHQEIVTRNHDEDLKMEEGASDPIDIVVNVGVVINTEFKLVLNEGVMEFVHFLVIVGESQLKDSMSSFHSHSKKEAKLEQPKPHKTLM</sequence>
<proteinExistence type="predicted"/>
<organism evidence="2 3">
    <name type="scientific">Gossypium stocksii</name>
    <dbReference type="NCBI Taxonomy" id="47602"/>
    <lineage>
        <taxon>Eukaryota</taxon>
        <taxon>Viridiplantae</taxon>
        <taxon>Streptophyta</taxon>
        <taxon>Embryophyta</taxon>
        <taxon>Tracheophyta</taxon>
        <taxon>Spermatophyta</taxon>
        <taxon>Magnoliopsida</taxon>
        <taxon>eudicotyledons</taxon>
        <taxon>Gunneridae</taxon>
        <taxon>Pentapetalae</taxon>
        <taxon>rosids</taxon>
        <taxon>malvids</taxon>
        <taxon>Malvales</taxon>
        <taxon>Malvaceae</taxon>
        <taxon>Malvoideae</taxon>
        <taxon>Gossypium</taxon>
    </lineage>
</organism>
<accession>A0A9D4AKG9</accession>
<dbReference type="AlphaFoldDB" id="A0A9D4AKG9"/>
<evidence type="ECO:0000313" key="2">
    <source>
        <dbReference type="EMBL" id="KAH1128718.1"/>
    </source>
</evidence>
<dbReference type="Proteomes" id="UP000828251">
    <property type="component" value="Unassembled WGS sequence"/>
</dbReference>
<reference evidence="2 3" key="1">
    <citation type="journal article" date="2021" name="Plant Biotechnol. J.">
        <title>Multi-omics assisted identification of the key and species-specific regulatory components of drought-tolerant mechanisms in Gossypium stocksii.</title>
        <authorList>
            <person name="Yu D."/>
            <person name="Ke L."/>
            <person name="Zhang D."/>
            <person name="Wu Y."/>
            <person name="Sun Y."/>
            <person name="Mei J."/>
            <person name="Sun J."/>
            <person name="Sun Y."/>
        </authorList>
    </citation>
    <scope>NUCLEOTIDE SEQUENCE [LARGE SCALE GENOMIC DNA]</scope>
    <source>
        <strain evidence="3">cv. E1</strain>
        <tissue evidence="2">Leaf</tissue>
    </source>
</reference>
<feature type="region of interest" description="Disordered" evidence="1">
    <location>
        <begin position="107"/>
        <end position="129"/>
    </location>
</feature>
<evidence type="ECO:0000256" key="1">
    <source>
        <dbReference type="SAM" id="MobiDB-lite"/>
    </source>
</evidence>